<name>A0A1E8PXE4_9MYCO</name>
<accession>A0A1E8PXE4</accession>
<organism evidence="1 2">
    <name type="scientific">Mycolicibacterium grossiae</name>
    <dbReference type="NCBI Taxonomy" id="1552759"/>
    <lineage>
        <taxon>Bacteria</taxon>
        <taxon>Bacillati</taxon>
        <taxon>Actinomycetota</taxon>
        <taxon>Actinomycetes</taxon>
        <taxon>Mycobacteriales</taxon>
        <taxon>Mycobacteriaceae</taxon>
        <taxon>Mycolicibacterium</taxon>
    </lineage>
</organism>
<protein>
    <submittedName>
        <fullName evidence="1">Uncharacterized protein</fullName>
    </submittedName>
</protein>
<dbReference type="Pfam" id="PF19457">
    <property type="entry name" value="DUF5994"/>
    <property type="match status" value="1"/>
</dbReference>
<gene>
    <name evidence="1" type="ORF">BEL07_25375</name>
</gene>
<reference evidence="1 2" key="1">
    <citation type="submission" date="2016-09" db="EMBL/GenBank/DDBJ databases">
        <title>genome sequence of Mycobacterium sp. 739 SCH.</title>
        <authorList>
            <person name="Greninger A.L."/>
            <person name="Qin X."/>
            <person name="Jerome K."/>
            <person name="Vora S."/>
            <person name="Quinn K."/>
        </authorList>
    </citation>
    <scope>NUCLEOTIDE SEQUENCE [LARGE SCALE GENOMIC DNA]</scope>
    <source>
        <strain evidence="1 2">SCH</strain>
    </source>
</reference>
<dbReference type="Proteomes" id="UP000178953">
    <property type="component" value="Unassembled WGS sequence"/>
</dbReference>
<comment type="caution">
    <text evidence="1">The sequence shown here is derived from an EMBL/GenBank/DDBJ whole genome shotgun (WGS) entry which is preliminary data.</text>
</comment>
<evidence type="ECO:0000313" key="2">
    <source>
        <dbReference type="Proteomes" id="UP000178953"/>
    </source>
</evidence>
<keyword evidence="2" id="KW-1185">Reference proteome</keyword>
<dbReference type="AlphaFoldDB" id="A0A1E8PXE4"/>
<sequence length="144" mass="15102">MTLAAELGGAIDGAWWPYGNSVAHELAGLVEALRNRVGGVLDVSVNWSALDGVPNLDARVPSSLPGTFRPVRNHHVITVTGDAACAKIMVVPARTSRLLATMVLRHAADLPITALHRDTDECRIAADLVAAARRQNATSGHVGG</sequence>
<evidence type="ECO:0000313" key="1">
    <source>
        <dbReference type="EMBL" id="OFJ50958.1"/>
    </source>
</evidence>
<proteinExistence type="predicted"/>
<dbReference type="InterPro" id="IPR046036">
    <property type="entry name" value="DUF5994"/>
</dbReference>
<dbReference type="EMBL" id="MCHX01000086">
    <property type="protein sequence ID" value="OFJ50958.1"/>
    <property type="molecule type" value="Genomic_DNA"/>
</dbReference>